<feature type="chain" id="PRO_5040115703" evidence="1">
    <location>
        <begin position="20"/>
        <end position="199"/>
    </location>
</feature>
<name>A0A9Q9DY29_CURCL</name>
<evidence type="ECO:0000256" key="1">
    <source>
        <dbReference type="SAM" id="SignalP"/>
    </source>
</evidence>
<dbReference type="EMBL" id="CP089280">
    <property type="protein sequence ID" value="USP82131.1"/>
    <property type="molecule type" value="Genomic_DNA"/>
</dbReference>
<feature type="signal peptide" evidence="1">
    <location>
        <begin position="1"/>
        <end position="19"/>
    </location>
</feature>
<keyword evidence="3" id="KW-1185">Reference proteome</keyword>
<keyword evidence="1" id="KW-0732">Signal</keyword>
<evidence type="ECO:0000313" key="2">
    <source>
        <dbReference type="EMBL" id="USP82131.1"/>
    </source>
</evidence>
<reference evidence="2" key="1">
    <citation type="submission" date="2021-12" db="EMBL/GenBank/DDBJ databases">
        <title>Curvularia clavata genome.</title>
        <authorList>
            <person name="Cao Y."/>
        </authorList>
    </citation>
    <scope>NUCLEOTIDE SEQUENCE</scope>
    <source>
        <strain evidence="2">Yc1106</strain>
    </source>
</reference>
<proteinExistence type="predicted"/>
<dbReference type="Proteomes" id="UP001056012">
    <property type="component" value="Chromosome 7"/>
</dbReference>
<dbReference type="VEuPathDB" id="FungiDB:yc1106_09405"/>
<protein>
    <submittedName>
        <fullName evidence="2">Uncharacterized protein</fullName>
    </submittedName>
</protein>
<dbReference type="AlphaFoldDB" id="A0A9Q9DY29"/>
<organism evidence="2 3">
    <name type="scientific">Curvularia clavata</name>
    <dbReference type="NCBI Taxonomy" id="95742"/>
    <lineage>
        <taxon>Eukaryota</taxon>
        <taxon>Fungi</taxon>
        <taxon>Dikarya</taxon>
        <taxon>Ascomycota</taxon>
        <taxon>Pezizomycotina</taxon>
        <taxon>Dothideomycetes</taxon>
        <taxon>Pleosporomycetidae</taxon>
        <taxon>Pleosporales</taxon>
        <taxon>Pleosporineae</taxon>
        <taxon>Pleosporaceae</taxon>
        <taxon>Curvularia</taxon>
    </lineage>
</organism>
<dbReference type="OrthoDB" id="3766473at2759"/>
<sequence>MSLPIAYSVLASLLATSHAQSSSDSGSQSLTCDDLSGGLAYNASVTHNTTAVNFAYLGNDDDMGRLGDHIGLCHNYVPLQDHRSGNLTWSREVLERSQQDNGEFKTMLGEECVAALERWYTGQGPSVWSTDRYPACTVIQNTVPPECEGMLSEPFTMDALALDTFAEDCIWRWDRGVNATSYPHGATVPTCGDRNLSSS</sequence>
<evidence type="ECO:0000313" key="3">
    <source>
        <dbReference type="Proteomes" id="UP001056012"/>
    </source>
</evidence>
<accession>A0A9Q9DY29</accession>
<gene>
    <name evidence="2" type="ORF">yc1106_09405</name>
</gene>